<name>A0A538UAZ2_UNCEI</name>
<proteinExistence type="predicted"/>
<reference evidence="3 4" key="1">
    <citation type="journal article" date="2019" name="Nat. Microbiol.">
        <title>Mediterranean grassland soil C-N compound turnover is dependent on rainfall and depth, and is mediated by genomically divergent microorganisms.</title>
        <authorList>
            <person name="Diamond S."/>
            <person name="Andeer P.F."/>
            <person name="Li Z."/>
            <person name="Crits-Christoph A."/>
            <person name="Burstein D."/>
            <person name="Anantharaman K."/>
            <person name="Lane K.R."/>
            <person name="Thomas B.C."/>
            <person name="Pan C."/>
            <person name="Northen T.R."/>
            <person name="Banfield J.F."/>
        </authorList>
    </citation>
    <scope>NUCLEOTIDE SEQUENCE [LARGE SCALE GENOMIC DNA]</scope>
    <source>
        <strain evidence="3">WS_10</strain>
    </source>
</reference>
<organism evidence="3 4">
    <name type="scientific">Eiseniibacteriota bacterium</name>
    <dbReference type="NCBI Taxonomy" id="2212470"/>
    <lineage>
        <taxon>Bacteria</taxon>
        <taxon>Candidatus Eiseniibacteriota</taxon>
    </lineage>
</organism>
<dbReference type="SUPFAM" id="SSF52172">
    <property type="entry name" value="CheY-like"/>
    <property type="match status" value="1"/>
</dbReference>
<feature type="domain" description="Response regulatory" evidence="2">
    <location>
        <begin position="12"/>
        <end position="60"/>
    </location>
</feature>
<dbReference type="InterPro" id="IPR011006">
    <property type="entry name" value="CheY-like_superfamily"/>
</dbReference>
<sequence length="60" mass="6439">MEERGMSGPLRKILVIDDDADLVRALGTRLRAEGFGFLAAGDGVMAVAAARREKPDLILL</sequence>
<evidence type="ECO:0000313" key="4">
    <source>
        <dbReference type="Proteomes" id="UP000319836"/>
    </source>
</evidence>
<dbReference type="PROSITE" id="PS50110">
    <property type="entry name" value="RESPONSE_REGULATORY"/>
    <property type="match status" value="1"/>
</dbReference>
<dbReference type="AlphaFoldDB" id="A0A538UAZ2"/>
<feature type="non-terminal residue" evidence="3">
    <location>
        <position position="60"/>
    </location>
</feature>
<dbReference type="InterPro" id="IPR001789">
    <property type="entry name" value="Sig_transdc_resp-reg_receiver"/>
</dbReference>
<gene>
    <name evidence="3" type="ORF">E6K80_01170</name>
</gene>
<accession>A0A538UAZ2</accession>
<dbReference type="Gene3D" id="3.40.50.2300">
    <property type="match status" value="1"/>
</dbReference>
<comment type="caution">
    <text evidence="1">Lacks conserved residue(s) required for the propagation of feature annotation.</text>
</comment>
<evidence type="ECO:0000256" key="1">
    <source>
        <dbReference type="PROSITE-ProRule" id="PRU00169"/>
    </source>
</evidence>
<dbReference type="GO" id="GO:0000160">
    <property type="term" value="P:phosphorelay signal transduction system"/>
    <property type="evidence" value="ECO:0007669"/>
    <property type="project" value="InterPro"/>
</dbReference>
<evidence type="ECO:0000259" key="2">
    <source>
        <dbReference type="PROSITE" id="PS50110"/>
    </source>
</evidence>
<comment type="caution">
    <text evidence="3">The sequence shown here is derived from an EMBL/GenBank/DDBJ whole genome shotgun (WGS) entry which is preliminary data.</text>
</comment>
<dbReference type="EMBL" id="VBPA01000027">
    <property type="protein sequence ID" value="TMQ73017.1"/>
    <property type="molecule type" value="Genomic_DNA"/>
</dbReference>
<protein>
    <submittedName>
        <fullName evidence="3">Response regulator</fullName>
    </submittedName>
</protein>
<evidence type="ECO:0000313" key="3">
    <source>
        <dbReference type="EMBL" id="TMQ73017.1"/>
    </source>
</evidence>
<dbReference type="Proteomes" id="UP000319836">
    <property type="component" value="Unassembled WGS sequence"/>
</dbReference>